<dbReference type="AlphaFoldDB" id="A0A1H7P8E5"/>
<dbReference type="SUPFAM" id="SSF55008">
    <property type="entry name" value="HMA, heavy metal-associated domain"/>
    <property type="match status" value="1"/>
</dbReference>
<name>A0A1H7P8E5_9PROT</name>
<gene>
    <name evidence="1" type="ORF">SAMN05216387_10873</name>
</gene>
<sequence length="121" mass="13042">MACYVHHVPGRLRVKTQALKNNLSGARQVKSCMETVRGVLETEVSTITGSVVIKYDACLVSSTTILETLRDQGCIQNAHCLAAHQAVHRTHPAQKLADTLVAKLIETAVERSAIALIAAII</sequence>
<dbReference type="GO" id="GO:0046872">
    <property type="term" value="F:metal ion binding"/>
    <property type="evidence" value="ECO:0007669"/>
    <property type="project" value="InterPro"/>
</dbReference>
<dbReference type="InterPro" id="IPR036163">
    <property type="entry name" value="HMA_dom_sf"/>
</dbReference>
<dbReference type="Proteomes" id="UP000198620">
    <property type="component" value="Unassembled WGS sequence"/>
</dbReference>
<evidence type="ECO:0000313" key="2">
    <source>
        <dbReference type="Proteomes" id="UP000198620"/>
    </source>
</evidence>
<dbReference type="Pfam" id="PF19991">
    <property type="entry name" value="HMA_2"/>
    <property type="match status" value="1"/>
</dbReference>
<evidence type="ECO:0008006" key="3">
    <source>
        <dbReference type="Google" id="ProtNLM"/>
    </source>
</evidence>
<dbReference type="OrthoDB" id="9794780at2"/>
<accession>A0A1H7P8E5</accession>
<reference evidence="1 2" key="1">
    <citation type="submission" date="2016-10" db="EMBL/GenBank/DDBJ databases">
        <authorList>
            <person name="de Groot N.N."/>
        </authorList>
    </citation>
    <scope>NUCLEOTIDE SEQUENCE [LARGE SCALE GENOMIC DNA]</scope>
    <source>
        <strain evidence="1 2">Nv1</strain>
    </source>
</reference>
<dbReference type="STRING" id="1233.SAMN05216387_10873"/>
<proteinExistence type="predicted"/>
<keyword evidence="2" id="KW-1185">Reference proteome</keyword>
<dbReference type="EMBL" id="FOBH01000008">
    <property type="protein sequence ID" value="SEL31357.1"/>
    <property type="molecule type" value="Genomic_DNA"/>
</dbReference>
<organism evidence="1 2">
    <name type="scientific">Nitrosovibrio tenuis</name>
    <dbReference type="NCBI Taxonomy" id="1233"/>
    <lineage>
        <taxon>Bacteria</taxon>
        <taxon>Pseudomonadati</taxon>
        <taxon>Pseudomonadota</taxon>
        <taxon>Betaproteobacteria</taxon>
        <taxon>Nitrosomonadales</taxon>
        <taxon>Nitrosomonadaceae</taxon>
        <taxon>Nitrosovibrio</taxon>
    </lineage>
</organism>
<evidence type="ECO:0000313" key="1">
    <source>
        <dbReference type="EMBL" id="SEL31357.1"/>
    </source>
</evidence>
<protein>
    <recommendedName>
        <fullName evidence="3">Copper chaperone CopZ</fullName>
    </recommendedName>
</protein>
<dbReference type="Gene3D" id="3.30.70.100">
    <property type="match status" value="1"/>
</dbReference>
<dbReference type="RefSeq" id="WP_090828993.1">
    <property type="nucleotide sequence ID" value="NZ_FOBH01000008.1"/>
</dbReference>